<dbReference type="AlphaFoldDB" id="A0AAV3Q7M2"/>
<reference evidence="1 2" key="1">
    <citation type="submission" date="2024-01" db="EMBL/GenBank/DDBJ databases">
        <title>The complete chloroplast genome sequence of Lithospermum erythrorhizon: insights into the phylogenetic relationship among Boraginaceae species and the maternal lineages of purple gromwells.</title>
        <authorList>
            <person name="Okada T."/>
            <person name="Watanabe K."/>
        </authorList>
    </citation>
    <scope>NUCLEOTIDE SEQUENCE [LARGE SCALE GENOMIC DNA]</scope>
</reference>
<evidence type="ECO:0000313" key="2">
    <source>
        <dbReference type="Proteomes" id="UP001454036"/>
    </source>
</evidence>
<name>A0AAV3Q7M2_LITER</name>
<keyword evidence="2" id="KW-1185">Reference proteome</keyword>
<protein>
    <submittedName>
        <fullName evidence="1">Transmembrane signal receptor</fullName>
    </submittedName>
</protein>
<sequence>MLKYLKGSHSFGLYYPKGSSSQIVAYSDADWSACLDSRNSLTGYCIFMGHSLISWKTKKQATVSKSSAEAKYGALATTFCELQWINYIFKDLEIPLTIPIPLWCDIAAIQITSNPVADMFTKTLTAPLYRLQVSKLGLQDPFQHQLGGG</sequence>
<accession>A0AAV3Q7M2</accession>
<proteinExistence type="predicted"/>
<keyword evidence="1" id="KW-0675">Receptor</keyword>
<dbReference type="CDD" id="cd09272">
    <property type="entry name" value="RNase_HI_RT_Ty1"/>
    <property type="match status" value="1"/>
</dbReference>
<comment type="caution">
    <text evidence="1">The sequence shown here is derived from an EMBL/GenBank/DDBJ whole genome shotgun (WGS) entry which is preliminary data.</text>
</comment>
<dbReference type="Proteomes" id="UP001454036">
    <property type="component" value="Unassembled WGS sequence"/>
</dbReference>
<organism evidence="1 2">
    <name type="scientific">Lithospermum erythrorhizon</name>
    <name type="common">Purple gromwell</name>
    <name type="synonym">Lithospermum officinale var. erythrorhizon</name>
    <dbReference type="NCBI Taxonomy" id="34254"/>
    <lineage>
        <taxon>Eukaryota</taxon>
        <taxon>Viridiplantae</taxon>
        <taxon>Streptophyta</taxon>
        <taxon>Embryophyta</taxon>
        <taxon>Tracheophyta</taxon>
        <taxon>Spermatophyta</taxon>
        <taxon>Magnoliopsida</taxon>
        <taxon>eudicotyledons</taxon>
        <taxon>Gunneridae</taxon>
        <taxon>Pentapetalae</taxon>
        <taxon>asterids</taxon>
        <taxon>lamiids</taxon>
        <taxon>Boraginales</taxon>
        <taxon>Boraginaceae</taxon>
        <taxon>Boraginoideae</taxon>
        <taxon>Lithospermeae</taxon>
        <taxon>Lithospermum</taxon>
    </lineage>
</organism>
<evidence type="ECO:0000313" key="1">
    <source>
        <dbReference type="EMBL" id="GAA0159167.1"/>
    </source>
</evidence>
<gene>
    <name evidence="1" type="ORF">LIER_16008</name>
</gene>
<keyword evidence="1" id="KW-0812">Transmembrane</keyword>
<dbReference type="PANTHER" id="PTHR11439">
    <property type="entry name" value="GAG-POL-RELATED RETROTRANSPOSON"/>
    <property type="match status" value="1"/>
</dbReference>
<dbReference type="PANTHER" id="PTHR11439:SF465">
    <property type="entry name" value="REVERSE TRANSCRIPTASE TY1_COPIA-TYPE DOMAIN-CONTAINING PROTEIN"/>
    <property type="match status" value="1"/>
</dbReference>
<dbReference type="EMBL" id="BAABME010003537">
    <property type="protein sequence ID" value="GAA0159167.1"/>
    <property type="molecule type" value="Genomic_DNA"/>
</dbReference>
<keyword evidence="1" id="KW-0472">Membrane</keyword>